<reference evidence="5" key="1">
    <citation type="submission" date="2012-09" db="EMBL/GenBank/DDBJ databases">
        <authorList>
            <person name="Weinstock G."/>
            <person name="Sodergren E."/>
            <person name="Clifton S."/>
            <person name="Fulton L."/>
            <person name="Fulton B."/>
            <person name="Courtney L."/>
            <person name="Fronick C."/>
            <person name="Harrison M."/>
            <person name="Strong C."/>
            <person name="Farmer C."/>
            <person name="Delehaunty K."/>
            <person name="Markovic C."/>
            <person name="Hall O."/>
            <person name="Minx P."/>
            <person name="Tomlinson C."/>
            <person name="Mitreva M."/>
            <person name="Nelson J."/>
            <person name="Hou S."/>
            <person name="Wollam A."/>
            <person name="Pepin K.H."/>
            <person name="Johnson M."/>
            <person name="Bhonagiri V."/>
            <person name="Nash W.E."/>
            <person name="Suruliraj S."/>
            <person name="Warren W."/>
            <person name="Chinwalla A."/>
            <person name="Mardis E.R."/>
            <person name="Wilson R.K."/>
        </authorList>
    </citation>
    <scope>NUCLEOTIDE SEQUENCE [LARGE SCALE GENOMIC DNA]</scope>
    <source>
        <strain evidence="5">OS1</strain>
    </source>
</reference>
<evidence type="ECO:0000313" key="4">
    <source>
        <dbReference type="EMBL" id="KRT34591.1"/>
    </source>
</evidence>
<dbReference type="CDD" id="cd05121">
    <property type="entry name" value="ABC1_ADCK3-like"/>
    <property type="match status" value="1"/>
</dbReference>
<dbReference type="Gene3D" id="1.10.510.10">
    <property type="entry name" value="Transferase(Phosphotransferase) domain 1"/>
    <property type="match status" value="1"/>
</dbReference>
<dbReference type="SUPFAM" id="SSF56112">
    <property type="entry name" value="Protein kinase-like (PK-like)"/>
    <property type="match status" value="1"/>
</dbReference>
<dbReference type="PANTHER" id="PTHR10566:SF113">
    <property type="entry name" value="PROTEIN ACTIVITY OF BC1 COMPLEX KINASE 7, CHLOROPLASTIC"/>
    <property type="match status" value="1"/>
</dbReference>
<dbReference type="InterPro" id="IPR011009">
    <property type="entry name" value="Kinase-like_dom_sf"/>
</dbReference>
<feature type="domain" description="Protein kinase" evidence="3">
    <location>
        <begin position="105"/>
        <end position="494"/>
    </location>
</feature>
<keyword evidence="5" id="KW-1185">Reference proteome</keyword>
<keyword evidence="2" id="KW-1133">Transmembrane helix</keyword>
<dbReference type="RefSeq" id="WP_009200532.1">
    <property type="nucleotide sequence ID" value="NZ_ACJX03000001.1"/>
</dbReference>
<dbReference type="EMBL" id="ACJX03000001">
    <property type="protein sequence ID" value="KRT34591.1"/>
    <property type="molecule type" value="Genomic_DNA"/>
</dbReference>
<accession>A0A0T5X8C4</accession>
<comment type="similarity">
    <text evidence="1">Belongs to the protein kinase superfamily. ADCK protein kinase family.</text>
</comment>
<dbReference type="GO" id="GO:0004672">
    <property type="term" value="F:protein kinase activity"/>
    <property type="evidence" value="ECO:0007669"/>
    <property type="project" value="InterPro"/>
</dbReference>
<dbReference type="AlphaFoldDB" id="A0A0T5X8C4"/>
<keyword evidence="2" id="KW-0812">Transmembrane</keyword>
<dbReference type="GO" id="GO:0005524">
    <property type="term" value="F:ATP binding"/>
    <property type="evidence" value="ECO:0007669"/>
    <property type="project" value="InterPro"/>
</dbReference>
<keyword evidence="2" id="KW-0472">Membrane</keyword>
<sequence>MSILTRGSELTLNAIPLFIKLRRLSLRSYKTIPEDEVYDIKNRFEHLGPSFIKLGQMLSCHYDVLPPIIAEALSHLLDELPPSPSPKVFKLIQDELGDKLDEISFWDPQPIGAASLAQVHKCDLKDGRVAAMKILRPDVEQRIEEDIKIMRFLVKRLPDSQSFPIDLKDTVDEFSSNIIKELDLLRELACMRKYGEGLPAEWEVKVPKGYAGLCTKNILTMSFHNGQRLDRAVPHLSRFRRHHMALSLAKTYLYKFLKEGLVHTDPHFGNILVDEDEHLVLLDYGATTFLSEKIRHKSMLLFWGLLRRDISLVYSSLASLGVIQGQSDPLAIENEIYDFLEDYLHRPLGQLSLPDMLKDMIAQSPIWGIKIPKPLLYQVKALSMLEGTLHTLDPEIGFEELLNESFQEVTSILHLQPILFMELGKEKVKQALFDISMTTTSTSRKQQEKRGDTSALGMAFLLSIFGIGFMALPQGAHPYWFALWLFASLILVRR</sequence>
<evidence type="ECO:0000259" key="3">
    <source>
        <dbReference type="PROSITE" id="PS50011"/>
    </source>
</evidence>
<organism evidence="4 5">
    <name type="scientific">Acetomicrobium hydrogeniformans ATCC BAA-1850</name>
    <dbReference type="NCBI Taxonomy" id="592015"/>
    <lineage>
        <taxon>Bacteria</taxon>
        <taxon>Thermotogati</taxon>
        <taxon>Synergistota</taxon>
        <taxon>Synergistia</taxon>
        <taxon>Synergistales</taxon>
        <taxon>Acetomicrobiaceae</taxon>
        <taxon>Acetomicrobium</taxon>
    </lineage>
</organism>
<proteinExistence type="inferred from homology"/>
<comment type="caution">
    <text evidence="4">The sequence shown here is derived from an EMBL/GenBank/DDBJ whole genome shotgun (WGS) entry which is preliminary data.</text>
</comment>
<dbReference type="PROSITE" id="PS50011">
    <property type="entry name" value="PROTEIN_KINASE_DOM"/>
    <property type="match status" value="1"/>
</dbReference>
<dbReference type="InterPro" id="IPR000719">
    <property type="entry name" value="Prot_kinase_dom"/>
</dbReference>
<dbReference type="Gene3D" id="3.30.200.20">
    <property type="entry name" value="Phosphorylase Kinase, domain 1"/>
    <property type="match status" value="1"/>
</dbReference>
<protein>
    <submittedName>
        <fullName evidence="4">ABC1 family protein</fullName>
    </submittedName>
</protein>
<dbReference type="Pfam" id="PF03109">
    <property type="entry name" value="ABC1"/>
    <property type="match status" value="1"/>
</dbReference>
<dbReference type="InterPro" id="IPR050154">
    <property type="entry name" value="UbiB_kinase"/>
</dbReference>
<dbReference type="OrthoDB" id="9795390at2"/>
<dbReference type="InterPro" id="IPR004147">
    <property type="entry name" value="ABC1_dom"/>
</dbReference>
<gene>
    <name evidence="4" type="ORF">HMPREF1705_03822</name>
</gene>
<feature type="transmembrane region" description="Helical" evidence="2">
    <location>
        <begin position="477"/>
        <end position="492"/>
    </location>
</feature>
<dbReference type="PANTHER" id="PTHR10566">
    <property type="entry name" value="CHAPERONE-ACTIVITY OF BC1 COMPLEX CABC1 -RELATED"/>
    <property type="match status" value="1"/>
</dbReference>
<name>A0A0T5X8C4_9BACT</name>
<dbReference type="eggNOG" id="COG0661">
    <property type="taxonomic scope" value="Bacteria"/>
</dbReference>
<evidence type="ECO:0000313" key="5">
    <source>
        <dbReference type="Proteomes" id="UP000005273"/>
    </source>
</evidence>
<dbReference type="Proteomes" id="UP000005273">
    <property type="component" value="Unassembled WGS sequence"/>
</dbReference>
<evidence type="ECO:0000256" key="2">
    <source>
        <dbReference type="SAM" id="Phobius"/>
    </source>
</evidence>
<dbReference type="STRING" id="592015.HMPREF1705_03822"/>
<evidence type="ECO:0000256" key="1">
    <source>
        <dbReference type="ARBA" id="ARBA00009670"/>
    </source>
</evidence>